<evidence type="ECO:0000256" key="2">
    <source>
        <dbReference type="ARBA" id="ARBA00008682"/>
    </source>
</evidence>
<keyword evidence="8" id="KW-0624">Polysaccharide degradation</keyword>
<evidence type="ECO:0000313" key="11">
    <source>
        <dbReference type="Proteomes" id="UP000178912"/>
    </source>
</evidence>
<dbReference type="EMBL" id="FJUX01000091">
    <property type="protein sequence ID" value="CZT07016.1"/>
    <property type="molecule type" value="Genomic_DNA"/>
</dbReference>
<dbReference type="InterPro" id="IPR050314">
    <property type="entry name" value="Glycosyl_Hydrlase_18"/>
</dbReference>
<sequence length="163" mass="17666">MAGRQPTLSLSTDSCMSSRAYQLSDNSTLASHQANFFRSTSGPAVTPFDTQTGIKYYLSQNVSSAKFVLGVPIYGRSFGATDGLGNPFNGVGKGPWEAGIYDYKDLPLSGVVDNYDDVSCASYKYDATTRELVSYDTIEAAKRKATWIQEMKPGGIVMGGQRR</sequence>
<dbReference type="GO" id="GO:0008061">
    <property type="term" value="F:chitin binding"/>
    <property type="evidence" value="ECO:0007669"/>
    <property type="project" value="TreeGrafter"/>
</dbReference>
<dbReference type="InterPro" id="IPR029070">
    <property type="entry name" value="Chitinase_insertion_sf"/>
</dbReference>
<comment type="catalytic activity">
    <reaction evidence="1">
        <text>Random endo-hydrolysis of N-acetyl-beta-D-glucosaminide (1-&gt;4)-beta-linkages in chitin and chitodextrins.</text>
        <dbReference type="EC" id="3.2.1.14"/>
    </reaction>
</comment>
<dbReference type="Gene3D" id="3.10.50.10">
    <property type="match status" value="1"/>
</dbReference>
<keyword evidence="6" id="KW-0119">Carbohydrate metabolism</keyword>
<comment type="similarity">
    <text evidence="2">Belongs to the glycosyl hydrolase 18 family. Chitinase class V subfamily.</text>
</comment>
<dbReference type="InterPro" id="IPR001223">
    <property type="entry name" value="Glyco_hydro18_cat"/>
</dbReference>
<keyword evidence="4" id="KW-0378">Hydrolase</keyword>
<dbReference type="SUPFAM" id="SSF51445">
    <property type="entry name" value="(Trans)glycosidases"/>
    <property type="match status" value="1"/>
</dbReference>
<keyword evidence="11" id="KW-1185">Reference proteome</keyword>
<evidence type="ECO:0000256" key="6">
    <source>
        <dbReference type="ARBA" id="ARBA00023277"/>
    </source>
</evidence>
<dbReference type="OrthoDB" id="3550260at2759"/>
<dbReference type="GO" id="GO:0000272">
    <property type="term" value="P:polysaccharide catabolic process"/>
    <property type="evidence" value="ECO:0007669"/>
    <property type="project" value="UniProtKB-KW"/>
</dbReference>
<evidence type="ECO:0000256" key="8">
    <source>
        <dbReference type="ARBA" id="ARBA00023326"/>
    </source>
</evidence>
<dbReference type="Pfam" id="PF00704">
    <property type="entry name" value="Glyco_hydro_18"/>
    <property type="match status" value="1"/>
</dbReference>
<dbReference type="GO" id="GO:0008843">
    <property type="term" value="F:endochitinase activity"/>
    <property type="evidence" value="ECO:0007669"/>
    <property type="project" value="UniProtKB-EC"/>
</dbReference>
<dbReference type="InterPro" id="IPR017853">
    <property type="entry name" value="GH"/>
</dbReference>
<evidence type="ECO:0000256" key="1">
    <source>
        <dbReference type="ARBA" id="ARBA00000822"/>
    </source>
</evidence>
<name>A0A1E1L946_9HELO</name>
<dbReference type="SUPFAM" id="SSF54556">
    <property type="entry name" value="Chitinase insertion domain"/>
    <property type="match status" value="1"/>
</dbReference>
<evidence type="ECO:0000256" key="5">
    <source>
        <dbReference type="ARBA" id="ARBA00023024"/>
    </source>
</evidence>
<evidence type="ECO:0000256" key="3">
    <source>
        <dbReference type="ARBA" id="ARBA00012729"/>
    </source>
</evidence>
<evidence type="ECO:0000256" key="7">
    <source>
        <dbReference type="ARBA" id="ARBA00023295"/>
    </source>
</evidence>
<keyword evidence="7" id="KW-0326">Glycosidase</keyword>
<feature type="domain" description="GH18" evidence="9">
    <location>
        <begin position="1"/>
        <end position="163"/>
    </location>
</feature>
<dbReference type="PANTHER" id="PTHR11177:SF317">
    <property type="entry name" value="CHITINASE 12-RELATED"/>
    <property type="match status" value="1"/>
</dbReference>
<dbReference type="Gene3D" id="3.20.20.80">
    <property type="entry name" value="Glycosidases"/>
    <property type="match status" value="1"/>
</dbReference>
<keyword evidence="5" id="KW-0146">Chitin degradation</keyword>
<accession>A0A1E1L946</accession>
<reference evidence="11" key="1">
    <citation type="submission" date="2016-03" db="EMBL/GenBank/DDBJ databases">
        <authorList>
            <person name="Guldener U."/>
        </authorList>
    </citation>
    <scope>NUCLEOTIDE SEQUENCE [LARGE SCALE GENOMIC DNA]</scope>
    <source>
        <strain evidence="11">04CH-RAC-A.6.1</strain>
    </source>
</reference>
<organism evidence="10 11">
    <name type="scientific">Rhynchosporium agropyri</name>
    <dbReference type="NCBI Taxonomy" id="914238"/>
    <lineage>
        <taxon>Eukaryota</taxon>
        <taxon>Fungi</taxon>
        <taxon>Dikarya</taxon>
        <taxon>Ascomycota</taxon>
        <taxon>Pezizomycotina</taxon>
        <taxon>Leotiomycetes</taxon>
        <taxon>Helotiales</taxon>
        <taxon>Ploettnerulaceae</taxon>
        <taxon>Rhynchosporium</taxon>
    </lineage>
</organism>
<dbReference type="FunFam" id="3.10.50.10:FF:000005">
    <property type="entry name" value="Endochitinase B1"/>
    <property type="match status" value="1"/>
</dbReference>
<protein>
    <recommendedName>
        <fullName evidence="3">chitinase</fullName>
        <ecNumber evidence="3">3.2.1.14</ecNumber>
    </recommendedName>
</protein>
<proteinExistence type="inferred from homology"/>
<evidence type="ECO:0000259" key="9">
    <source>
        <dbReference type="PROSITE" id="PS51910"/>
    </source>
</evidence>
<evidence type="ECO:0000256" key="4">
    <source>
        <dbReference type="ARBA" id="ARBA00022801"/>
    </source>
</evidence>
<dbReference type="GO" id="GO:0005576">
    <property type="term" value="C:extracellular region"/>
    <property type="evidence" value="ECO:0007669"/>
    <property type="project" value="TreeGrafter"/>
</dbReference>
<dbReference type="PROSITE" id="PS51910">
    <property type="entry name" value="GH18_2"/>
    <property type="match status" value="1"/>
</dbReference>
<gene>
    <name evidence="10" type="ORF">RAG0_12603</name>
</gene>
<evidence type="ECO:0000313" key="10">
    <source>
        <dbReference type="EMBL" id="CZT07016.1"/>
    </source>
</evidence>
<dbReference type="PANTHER" id="PTHR11177">
    <property type="entry name" value="CHITINASE"/>
    <property type="match status" value="1"/>
</dbReference>
<dbReference type="AlphaFoldDB" id="A0A1E1L946"/>
<dbReference type="EC" id="3.2.1.14" evidence="3"/>
<dbReference type="GO" id="GO:0006032">
    <property type="term" value="P:chitin catabolic process"/>
    <property type="evidence" value="ECO:0007669"/>
    <property type="project" value="UniProtKB-KW"/>
</dbReference>
<dbReference type="Proteomes" id="UP000178912">
    <property type="component" value="Unassembled WGS sequence"/>
</dbReference>